<evidence type="ECO:0000256" key="3">
    <source>
        <dbReference type="ARBA" id="ARBA00022833"/>
    </source>
</evidence>
<dbReference type="PANTHER" id="PTHR23235">
    <property type="entry name" value="KRUEPPEL-LIKE TRANSCRIPTION FACTOR"/>
    <property type="match status" value="1"/>
</dbReference>
<protein>
    <submittedName>
        <fullName evidence="7">Zinc finger transcription factor Sp5</fullName>
    </submittedName>
</protein>
<feature type="compositionally biased region" description="Basic and acidic residues" evidence="5">
    <location>
        <begin position="368"/>
        <end position="383"/>
    </location>
</feature>
<feature type="domain" description="C2H2-type" evidence="6">
    <location>
        <begin position="320"/>
        <end position="347"/>
    </location>
</feature>
<evidence type="ECO:0000259" key="6">
    <source>
        <dbReference type="PROSITE" id="PS50157"/>
    </source>
</evidence>
<evidence type="ECO:0000256" key="2">
    <source>
        <dbReference type="ARBA" id="ARBA00022771"/>
    </source>
</evidence>
<name>A0A2R4FYD0_9CHEL</name>
<feature type="domain" description="C2H2-type" evidence="6">
    <location>
        <begin position="290"/>
        <end position="319"/>
    </location>
</feature>
<dbReference type="GO" id="GO:0008270">
    <property type="term" value="F:zinc ion binding"/>
    <property type="evidence" value="ECO:0007669"/>
    <property type="project" value="UniProtKB-KW"/>
</dbReference>
<dbReference type="GO" id="GO:0000978">
    <property type="term" value="F:RNA polymerase II cis-regulatory region sequence-specific DNA binding"/>
    <property type="evidence" value="ECO:0007669"/>
    <property type="project" value="TreeGrafter"/>
</dbReference>
<gene>
    <name evidence="7" type="primary">Sp5</name>
</gene>
<proteinExistence type="evidence at transcript level"/>
<evidence type="ECO:0000256" key="4">
    <source>
        <dbReference type="PROSITE-ProRule" id="PRU00042"/>
    </source>
</evidence>
<feature type="region of interest" description="Disordered" evidence="5">
    <location>
        <begin position="32"/>
        <end position="52"/>
    </location>
</feature>
<dbReference type="InterPro" id="IPR013087">
    <property type="entry name" value="Znf_C2H2_type"/>
</dbReference>
<dbReference type="InterPro" id="IPR036236">
    <property type="entry name" value="Znf_C2H2_sf"/>
</dbReference>
<accession>A0A2R4FYD0</accession>
<dbReference type="PROSITE" id="PS00028">
    <property type="entry name" value="ZINC_FINGER_C2H2_1"/>
    <property type="match status" value="3"/>
</dbReference>
<dbReference type="PANTHER" id="PTHR23235:SF120">
    <property type="entry name" value="KRUPPEL-LIKE FACTOR 15"/>
    <property type="match status" value="1"/>
</dbReference>
<evidence type="ECO:0000256" key="1">
    <source>
        <dbReference type="ARBA" id="ARBA00022723"/>
    </source>
</evidence>
<keyword evidence="3" id="KW-0862">Zinc</keyword>
<dbReference type="Gene3D" id="3.30.160.60">
    <property type="entry name" value="Classic Zinc Finger"/>
    <property type="match status" value="3"/>
</dbReference>
<dbReference type="Pfam" id="PF00096">
    <property type="entry name" value="zf-C2H2"/>
    <property type="match status" value="2"/>
</dbReference>
<dbReference type="GO" id="GO:0000981">
    <property type="term" value="F:DNA-binding transcription factor activity, RNA polymerase II-specific"/>
    <property type="evidence" value="ECO:0007669"/>
    <property type="project" value="TreeGrafter"/>
</dbReference>
<feature type="region of interest" description="Disordered" evidence="5">
    <location>
        <begin position="361"/>
        <end position="390"/>
    </location>
</feature>
<dbReference type="EMBL" id="MG857604">
    <property type="protein sequence ID" value="AVT42526.1"/>
    <property type="molecule type" value="mRNA"/>
</dbReference>
<dbReference type="AlphaFoldDB" id="A0A2R4FYD0"/>
<reference evidence="7" key="1">
    <citation type="journal article" date="2018" name="Proc. Natl. Acad. Sci. U.S.A.">
        <title>Cooption of an appendage-patterning gene cassette in the head segmentation of arachnids.</title>
        <authorList>
            <person name="Setton E.V.W."/>
            <person name="Sharma P.P."/>
        </authorList>
    </citation>
    <scope>NUCLEOTIDE SEQUENCE</scope>
</reference>
<dbReference type="SMART" id="SM00355">
    <property type="entry name" value="ZnF_C2H2"/>
    <property type="match status" value="3"/>
</dbReference>
<evidence type="ECO:0000313" key="7">
    <source>
        <dbReference type="EMBL" id="AVT42526.1"/>
    </source>
</evidence>
<sequence length="390" mass="43895">MALASFNQDMCVKKVLEFPECSLPQSPRYYFPQPPEYPLQQQPGYRSRQSPEYPWQQQPRYCLQQTPEYPLPRPPGYHLPQSPEYYLPQSPQYLLPQSSGLPLPQPFMPQRPLTGISAMTPQQQYNTSPIECAPYPGNCALSNAAHQPYETALIKSNDVRSPEYPHGPFCCASSLNTSGPSFSTSMAGHTSSLYCSPYLQRGTTHAGFYPHAGAATTPNFCGYANQMSSMSRHGLSSPVFENATPLTFARVTPNSLSSLDSFGKRKSKIESCRCPKCIEAEKTGKKKTEHICYVEGCGKIYKKTSHLKAHIRGHNGCKPYVCLTCRKSFTRSDELQRHNRIHTGDKKFVCSVCSKRFVRSDHHKKHEKTHEKKPQVPIAHEENVDVLNSD</sequence>
<dbReference type="SUPFAM" id="SSF57667">
    <property type="entry name" value="beta-beta-alpha zinc fingers"/>
    <property type="match status" value="2"/>
</dbReference>
<feature type="domain" description="C2H2-type" evidence="6">
    <location>
        <begin position="348"/>
        <end position="375"/>
    </location>
</feature>
<keyword evidence="1" id="KW-0479">Metal-binding</keyword>
<organism evidence="7">
    <name type="scientific">Nymphon molleri</name>
    <dbReference type="NCBI Taxonomy" id="2138377"/>
    <lineage>
        <taxon>Eukaryota</taxon>
        <taxon>Metazoa</taxon>
        <taxon>Ecdysozoa</taxon>
        <taxon>Arthropoda</taxon>
        <taxon>Chelicerata</taxon>
        <taxon>Pycnogonida</taxon>
        <taxon>Pantopoda</taxon>
        <taxon>Nymphon</taxon>
    </lineage>
</organism>
<dbReference type="FunFam" id="3.30.160.60:FF:000007">
    <property type="entry name" value="Basic krueppel-like factor 3"/>
    <property type="match status" value="1"/>
</dbReference>
<dbReference type="PROSITE" id="PS50157">
    <property type="entry name" value="ZINC_FINGER_C2H2_2"/>
    <property type="match status" value="3"/>
</dbReference>
<keyword evidence="2 4" id="KW-0863">Zinc-finger</keyword>
<evidence type="ECO:0000256" key="5">
    <source>
        <dbReference type="SAM" id="MobiDB-lite"/>
    </source>
</evidence>